<dbReference type="InterPro" id="IPR050491">
    <property type="entry name" value="AmpC-like"/>
</dbReference>
<dbReference type="EMBL" id="JBBUTF010000004">
    <property type="protein sequence ID" value="MEK8025454.1"/>
    <property type="molecule type" value="Genomic_DNA"/>
</dbReference>
<comment type="caution">
    <text evidence="3">The sequence shown here is derived from an EMBL/GenBank/DDBJ whole genome shotgun (WGS) entry which is preliminary data.</text>
</comment>
<proteinExistence type="predicted"/>
<dbReference type="PROSITE" id="PS51257">
    <property type="entry name" value="PROKAR_LIPOPROTEIN"/>
    <property type="match status" value="1"/>
</dbReference>
<evidence type="ECO:0000259" key="2">
    <source>
        <dbReference type="Pfam" id="PF00144"/>
    </source>
</evidence>
<sequence length="640" mass="69611">MSTFLARALGAVRRLPRERSCRWLPVVLGLLLAGCAGAPPRPQPVAAEDWDGLTRQLRELIRHERRAGDLAGISIALVDDQQVRWLHGQGWADVARRIPADGHTRYRVGSVSKLLTDTAALQLVAEGRLGLDDPLSRWLPELRMARPWGGPEPTVRQLMTHHAGLPRDWPGGMWGSPAADFRQLPALLADQSAVLPAGRMLAYSNVGVSLLGLIVERAAGQRFEPHLARSLLQPLQMDDAAFEAEPLREGPRAVARGHQGSQPREEPGLRDVPAGGLSASVADLAQFLRLQFAHGRAGDGRTILPEDRWAESLRPQNAEVALDGELRVGLGWMLGTFGEDTVRGGGPVAHHGGATWFHRTQLMMLPEQRLGVVVASNDAAAQAAVNRIAQRALALMLQARTGRLQGSAEAGWQPAAEPWSRAARQACTGDWLSEAGPVEIVDDDGRLRARLGVGPQARRLWLAEGEDGRWSPRWRLFGLLPVPLGVLERIGIDCPRLDGRDVLRAHLDQTALVIGHRLPAATPLPPEAAALVGRYRVIGAPGERLPFDTLQLREAEGRLWLSFQQPEAFGGEPVWLPLQPLRSAATDAAMDAAADTWLLPGPWGDTGSRLPLRVARDGAGRVQPLQTFAWGGWTFVRRAD</sequence>
<evidence type="ECO:0000313" key="4">
    <source>
        <dbReference type="Proteomes" id="UP001368500"/>
    </source>
</evidence>
<organism evidence="3 4">
    <name type="scientific">Pseudaquabacterium rugosum</name>
    <dbReference type="NCBI Taxonomy" id="2984194"/>
    <lineage>
        <taxon>Bacteria</taxon>
        <taxon>Pseudomonadati</taxon>
        <taxon>Pseudomonadota</taxon>
        <taxon>Betaproteobacteria</taxon>
        <taxon>Burkholderiales</taxon>
        <taxon>Sphaerotilaceae</taxon>
        <taxon>Pseudaquabacterium</taxon>
    </lineage>
</organism>
<keyword evidence="4" id="KW-1185">Reference proteome</keyword>
<dbReference type="Pfam" id="PF00144">
    <property type="entry name" value="Beta-lactamase"/>
    <property type="match status" value="1"/>
</dbReference>
<dbReference type="PANTHER" id="PTHR46825:SF9">
    <property type="entry name" value="BETA-LACTAMASE-RELATED DOMAIN-CONTAINING PROTEIN"/>
    <property type="match status" value="1"/>
</dbReference>
<keyword evidence="3" id="KW-0378">Hydrolase</keyword>
<dbReference type="SUPFAM" id="SSF56601">
    <property type="entry name" value="beta-lactamase/transpeptidase-like"/>
    <property type="match status" value="1"/>
</dbReference>
<feature type="domain" description="Beta-lactamase-related" evidence="2">
    <location>
        <begin position="58"/>
        <end position="393"/>
    </location>
</feature>
<feature type="region of interest" description="Disordered" evidence="1">
    <location>
        <begin position="248"/>
        <end position="272"/>
    </location>
</feature>
<accession>A0ABU9B8H8</accession>
<dbReference type="GO" id="GO:0016787">
    <property type="term" value="F:hydrolase activity"/>
    <property type="evidence" value="ECO:0007669"/>
    <property type="project" value="UniProtKB-KW"/>
</dbReference>
<evidence type="ECO:0000256" key="1">
    <source>
        <dbReference type="SAM" id="MobiDB-lite"/>
    </source>
</evidence>
<dbReference type="InterPro" id="IPR012338">
    <property type="entry name" value="Beta-lactam/transpept-like"/>
</dbReference>
<dbReference type="EC" id="3.1.1.103" evidence="3"/>
<reference evidence="3 4" key="1">
    <citation type="submission" date="2024-04" db="EMBL/GenBank/DDBJ databases">
        <title>Novel species of the genus Ideonella isolated from streams.</title>
        <authorList>
            <person name="Lu H."/>
        </authorList>
    </citation>
    <scope>NUCLEOTIDE SEQUENCE [LARGE SCALE GENOMIC DNA]</scope>
    <source>
        <strain evidence="3 4">BYS139W</strain>
    </source>
</reference>
<dbReference type="Proteomes" id="UP001368500">
    <property type="component" value="Unassembled WGS sequence"/>
</dbReference>
<gene>
    <name evidence="3" type="ORF">AACH11_05715</name>
</gene>
<evidence type="ECO:0000313" key="3">
    <source>
        <dbReference type="EMBL" id="MEK8025454.1"/>
    </source>
</evidence>
<dbReference type="RefSeq" id="WP_341373229.1">
    <property type="nucleotide sequence ID" value="NZ_JBBUTF010000004.1"/>
</dbReference>
<protein>
    <submittedName>
        <fullName evidence="3">Serine hydrolase domain-containing protein</fullName>
        <ecNumber evidence="3">3.1.1.103</ecNumber>
    </submittedName>
</protein>
<name>A0ABU9B8H8_9BURK</name>
<dbReference type="Gene3D" id="3.40.710.10">
    <property type="entry name" value="DD-peptidase/beta-lactamase superfamily"/>
    <property type="match status" value="1"/>
</dbReference>
<dbReference type="InterPro" id="IPR001466">
    <property type="entry name" value="Beta-lactam-related"/>
</dbReference>
<dbReference type="PANTHER" id="PTHR46825">
    <property type="entry name" value="D-ALANYL-D-ALANINE-CARBOXYPEPTIDASE/ENDOPEPTIDASE AMPH"/>
    <property type="match status" value="1"/>
</dbReference>